<organism evidence="3 4">
    <name type="scientific">Phytophthora megakarya</name>
    <dbReference type="NCBI Taxonomy" id="4795"/>
    <lineage>
        <taxon>Eukaryota</taxon>
        <taxon>Sar</taxon>
        <taxon>Stramenopiles</taxon>
        <taxon>Oomycota</taxon>
        <taxon>Peronosporomycetes</taxon>
        <taxon>Peronosporales</taxon>
        <taxon>Peronosporaceae</taxon>
        <taxon>Phytophthora</taxon>
    </lineage>
</organism>
<dbReference type="OrthoDB" id="1730596at2759"/>
<dbReference type="InterPro" id="IPR012337">
    <property type="entry name" value="RNaseH-like_sf"/>
</dbReference>
<evidence type="ECO:0000256" key="1">
    <source>
        <dbReference type="SAM" id="MobiDB-lite"/>
    </source>
</evidence>
<keyword evidence="4" id="KW-1185">Reference proteome</keyword>
<comment type="caution">
    <text evidence="3">The sequence shown here is derived from an EMBL/GenBank/DDBJ whole genome shotgun (WGS) entry which is preliminary data.</text>
</comment>
<evidence type="ECO:0000259" key="2">
    <source>
        <dbReference type="Pfam" id="PF13456"/>
    </source>
</evidence>
<evidence type="ECO:0000313" key="4">
    <source>
        <dbReference type="Proteomes" id="UP000198211"/>
    </source>
</evidence>
<dbReference type="AlphaFoldDB" id="A0A225W8U7"/>
<name>A0A225W8U7_9STRA</name>
<dbReference type="GO" id="GO:0003676">
    <property type="term" value="F:nucleic acid binding"/>
    <property type="evidence" value="ECO:0007669"/>
    <property type="project" value="InterPro"/>
</dbReference>
<proteinExistence type="predicted"/>
<sequence>MSFDGSAKTEKYGWYGSCSWILWQLPGWTIVIAASAFLESTTVNVAEYPGMNNGVAAALDNGVEDLVIVGDSRPAIQQSIGVIACKKDLLMAKLNHHRELTRLISVRYLQVVREYNAAADSLASEALESRTSKVVSAEERLSELAELNRILKVIYGQQASSPTHEISSVDMIRSQVRYTVRDTPQDIDPLKVQHERRKRIAVAQNEELRWYNLKAVLRGDEAKLSYKAARDTWKISEKFVLSEDGILFYERTNQRRGRQHGNTTGRTNDVDPRSATELP</sequence>
<dbReference type="Pfam" id="PF13456">
    <property type="entry name" value="RVT_3"/>
    <property type="match status" value="1"/>
</dbReference>
<dbReference type="EMBL" id="NBNE01001395">
    <property type="protein sequence ID" value="OWZ14183.1"/>
    <property type="molecule type" value="Genomic_DNA"/>
</dbReference>
<protein>
    <recommendedName>
        <fullName evidence="2">RNase H type-1 domain-containing protein</fullName>
    </recommendedName>
</protein>
<evidence type="ECO:0000313" key="3">
    <source>
        <dbReference type="EMBL" id="OWZ14183.1"/>
    </source>
</evidence>
<accession>A0A225W8U7</accession>
<gene>
    <name evidence="3" type="ORF">PHMEG_00012375</name>
</gene>
<dbReference type="SUPFAM" id="SSF53098">
    <property type="entry name" value="Ribonuclease H-like"/>
    <property type="match status" value="1"/>
</dbReference>
<dbReference type="InterPro" id="IPR036397">
    <property type="entry name" value="RNaseH_sf"/>
</dbReference>
<feature type="domain" description="RNase H type-1" evidence="2">
    <location>
        <begin position="15"/>
        <end position="126"/>
    </location>
</feature>
<dbReference type="Proteomes" id="UP000198211">
    <property type="component" value="Unassembled WGS sequence"/>
</dbReference>
<reference evidence="4" key="1">
    <citation type="submission" date="2017-03" db="EMBL/GenBank/DDBJ databases">
        <title>Phytopthora megakarya and P. palmivora, two closely related causual agents of cacao black pod achieved similar genome size and gene model numbers by different mechanisms.</title>
        <authorList>
            <person name="Ali S."/>
            <person name="Shao J."/>
            <person name="Larry D.J."/>
            <person name="Kronmiller B."/>
            <person name="Shen D."/>
            <person name="Strem M.D."/>
            <person name="Melnick R.L."/>
            <person name="Guiltinan M.J."/>
            <person name="Tyler B.M."/>
            <person name="Meinhardt L.W."/>
            <person name="Bailey B.A."/>
        </authorList>
    </citation>
    <scope>NUCLEOTIDE SEQUENCE [LARGE SCALE GENOMIC DNA]</scope>
    <source>
        <strain evidence="4">zdho120</strain>
    </source>
</reference>
<feature type="compositionally biased region" description="Basic and acidic residues" evidence="1">
    <location>
        <begin position="268"/>
        <end position="279"/>
    </location>
</feature>
<dbReference type="GO" id="GO:0004523">
    <property type="term" value="F:RNA-DNA hybrid ribonuclease activity"/>
    <property type="evidence" value="ECO:0007669"/>
    <property type="project" value="InterPro"/>
</dbReference>
<dbReference type="InterPro" id="IPR002156">
    <property type="entry name" value="RNaseH_domain"/>
</dbReference>
<feature type="region of interest" description="Disordered" evidence="1">
    <location>
        <begin position="252"/>
        <end position="279"/>
    </location>
</feature>
<dbReference type="Gene3D" id="3.30.420.10">
    <property type="entry name" value="Ribonuclease H-like superfamily/Ribonuclease H"/>
    <property type="match status" value="1"/>
</dbReference>